<name>A0AAN7HD35_9PEZI</name>
<protein>
    <submittedName>
        <fullName evidence="1">Vegetative incompatibility protein HET-E-1</fullName>
    </submittedName>
</protein>
<keyword evidence="2" id="KW-1185">Reference proteome</keyword>
<dbReference type="EMBL" id="MU860071">
    <property type="protein sequence ID" value="KAK4239148.1"/>
    <property type="molecule type" value="Genomic_DNA"/>
</dbReference>
<organism evidence="1 2">
    <name type="scientific">Achaetomium macrosporum</name>
    <dbReference type="NCBI Taxonomy" id="79813"/>
    <lineage>
        <taxon>Eukaryota</taxon>
        <taxon>Fungi</taxon>
        <taxon>Dikarya</taxon>
        <taxon>Ascomycota</taxon>
        <taxon>Pezizomycotina</taxon>
        <taxon>Sordariomycetes</taxon>
        <taxon>Sordariomycetidae</taxon>
        <taxon>Sordariales</taxon>
        <taxon>Chaetomiaceae</taxon>
        <taxon>Achaetomium</taxon>
    </lineage>
</organism>
<dbReference type="Proteomes" id="UP001303760">
    <property type="component" value="Unassembled WGS sequence"/>
</dbReference>
<dbReference type="PANTHER" id="PTHR10039:SF5">
    <property type="entry name" value="NACHT DOMAIN-CONTAINING PROTEIN"/>
    <property type="match status" value="1"/>
</dbReference>
<evidence type="ECO:0000313" key="1">
    <source>
        <dbReference type="EMBL" id="KAK4239148.1"/>
    </source>
</evidence>
<reference evidence="1" key="1">
    <citation type="journal article" date="2023" name="Mol. Phylogenet. Evol.">
        <title>Genome-scale phylogeny and comparative genomics of the fungal order Sordariales.</title>
        <authorList>
            <person name="Hensen N."/>
            <person name="Bonometti L."/>
            <person name="Westerberg I."/>
            <person name="Brannstrom I.O."/>
            <person name="Guillou S."/>
            <person name="Cros-Aarteil S."/>
            <person name="Calhoun S."/>
            <person name="Haridas S."/>
            <person name="Kuo A."/>
            <person name="Mondo S."/>
            <person name="Pangilinan J."/>
            <person name="Riley R."/>
            <person name="LaButti K."/>
            <person name="Andreopoulos B."/>
            <person name="Lipzen A."/>
            <person name="Chen C."/>
            <person name="Yan M."/>
            <person name="Daum C."/>
            <person name="Ng V."/>
            <person name="Clum A."/>
            <person name="Steindorff A."/>
            <person name="Ohm R.A."/>
            <person name="Martin F."/>
            <person name="Silar P."/>
            <person name="Natvig D.O."/>
            <person name="Lalanne C."/>
            <person name="Gautier V."/>
            <person name="Ament-Velasquez S.L."/>
            <person name="Kruys A."/>
            <person name="Hutchinson M.I."/>
            <person name="Powell A.J."/>
            <person name="Barry K."/>
            <person name="Miller A.N."/>
            <person name="Grigoriev I.V."/>
            <person name="Debuchy R."/>
            <person name="Gladieux P."/>
            <person name="Hiltunen Thoren M."/>
            <person name="Johannesson H."/>
        </authorList>
    </citation>
    <scope>NUCLEOTIDE SEQUENCE</scope>
    <source>
        <strain evidence="1">CBS 532.94</strain>
    </source>
</reference>
<reference evidence="1" key="2">
    <citation type="submission" date="2023-05" db="EMBL/GenBank/DDBJ databases">
        <authorList>
            <consortium name="Lawrence Berkeley National Laboratory"/>
            <person name="Steindorff A."/>
            <person name="Hensen N."/>
            <person name="Bonometti L."/>
            <person name="Westerberg I."/>
            <person name="Brannstrom I.O."/>
            <person name="Guillou S."/>
            <person name="Cros-Aarteil S."/>
            <person name="Calhoun S."/>
            <person name="Haridas S."/>
            <person name="Kuo A."/>
            <person name="Mondo S."/>
            <person name="Pangilinan J."/>
            <person name="Riley R."/>
            <person name="Labutti K."/>
            <person name="Andreopoulos B."/>
            <person name="Lipzen A."/>
            <person name="Chen C."/>
            <person name="Yanf M."/>
            <person name="Daum C."/>
            <person name="Ng V."/>
            <person name="Clum A."/>
            <person name="Ohm R."/>
            <person name="Martin F."/>
            <person name="Silar P."/>
            <person name="Natvig D."/>
            <person name="Lalanne C."/>
            <person name="Gautier V."/>
            <person name="Ament-Velasquez S.L."/>
            <person name="Kruys A."/>
            <person name="Hutchinson M.I."/>
            <person name="Powell A.J."/>
            <person name="Barry K."/>
            <person name="Miller A.N."/>
            <person name="Grigoriev I.V."/>
            <person name="Debuchy R."/>
            <person name="Gladieux P."/>
            <person name="Thoren M.H."/>
            <person name="Johannesson H."/>
        </authorList>
    </citation>
    <scope>NUCLEOTIDE SEQUENCE</scope>
    <source>
        <strain evidence="1">CBS 532.94</strain>
    </source>
</reference>
<comment type="caution">
    <text evidence="1">The sequence shown here is derived from an EMBL/GenBank/DDBJ whole genome shotgun (WGS) entry which is preliminary data.</text>
</comment>
<sequence length="242" mass="27884">MDLGSRLLTIFVDALNECKDSQTRDMILFLEELCDLARRRRVRLHIADNVVFRGICFSSRHYPHIEIEKGIEVTLEDEQGHEGDIRKYVKAKLKLPKRKTKVELLQRSSLIFLWAVLVVEILNSEFGGSPNIDQMRKRLKNIPPKLADLFEMILTRDEKSPKLMQICLQWIFFATRPLKPQELCFAVQFGPNEDCPSGCWDQETVDVDDLKLFGRHSSKGLAEITRNKASEVQFIHSPSATS</sequence>
<dbReference type="PANTHER" id="PTHR10039">
    <property type="entry name" value="AMELOGENIN"/>
    <property type="match status" value="1"/>
</dbReference>
<gene>
    <name evidence="1" type="ORF">C8A03DRAFT_43167</name>
</gene>
<accession>A0AAN7HD35</accession>
<proteinExistence type="predicted"/>
<dbReference type="AlphaFoldDB" id="A0AAN7HD35"/>
<evidence type="ECO:0000313" key="2">
    <source>
        <dbReference type="Proteomes" id="UP001303760"/>
    </source>
</evidence>